<keyword evidence="6" id="KW-0479">Metal-binding</keyword>
<dbReference type="PANTHER" id="PTHR44899">
    <property type="entry name" value="CAMK FAMILY PROTEIN KINASE"/>
    <property type="match status" value="1"/>
</dbReference>
<dbReference type="GO" id="GO:0005524">
    <property type="term" value="F:ATP binding"/>
    <property type="evidence" value="ECO:0007669"/>
    <property type="project" value="UniProtKB-UniRule"/>
</dbReference>
<dbReference type="SMART" id="SM00220">
    <property type="entry name" value="S_TKc"/>
    <property type="match status" value="1"/>
</dbReference>
<dbReference type="Pfam" id="PF00069">
    <property type="entry name" value="Pkinase"/>
    <property type="match status" value="1"/>
</dbReference>
<accession>A0A8C4R2G7</accession>
<evidence type="ECO:0000256" key="3">
    <source>
        <dbReference type="ARBA" id="ARBA00012513"/>
    </source>
</evidence>
<dbReference type="Gene3D" id="1.10.510.10">
    <property type="entry name" value="Transferase(Phosphotransferase) domain 1"/>
    <property type="match status" value="1"/>
</dbReference>
<feature type="region of interest" description="Disordered" evidence="15">
    <location>
        <begin position="281"/>
        <end position="309"/>
    </location>
</feature>
<evidence type="ECO:0000256" key="13">
    <source>
        <dbReference type="PROSITE-ProRule" id="PRU10141"/>
    </source>
</evidence>
<dbReference type="InterPro" id="IPR000719">
    <property type="entry name" value="Prot_kinase_dom"/>
</dbReference>
<sequence length="472" mass="53716">MECFEKLRTVGSGSFGRALLVRKRQDGQLYVIKQIDLSQLCGRLRCEALSEARVLSTLRHPHVVSYHGSFQESESLCIVMDYCEGGDLFQRINTQKGIPFCEEQVVHWLAQLCLALKYIHERKILHRDIKSQNIFLNKGMVKLGDFGIARVLNSTTELARTCIGTPYYLSPEICENKPYNHKSDMWALGCVLYELCTLRHAFEAGNMKNLVLKIVRGAYPPISTSFSPGLRVLIGRLLGRSPRLRPSAAQVLQSSLLQACLPKLLSPQDLLQEFGIGLKRPPPAGSRVEPSAKKPTTRTPGSRVTGPAAKYGVPVVKRPIKKAIRNPSVRLHEEHKRRFEEQKHSFITQARLEGWRLVLGLGDKAPGVKPKIGVHAAQPAACDDPDQKHNSTTQVAMIRNLLKQRCRVLEVRKKYGVKVLWRRTKHERERSGAKPRMCRYRSLCLWQMLMRRKRKNIWVSFISFIICNYCFA</sequence>
<keyword evidence="8" id="KW-0418">Kinase</keyword>
<keyword evidence="18" id="KW-1185">Reference proteome</keyword>
<evidence type="ECO:0000256" key="15">
    <source>
        <dbReference type="SAM" id="MobiDB-lite"/>
    </source>
</evidence>
<dbReference type="PANTHER" id="PTHR44899:SF3">
    <property type="entry name" value="SERINE_THREONINE-PROTEIN KINASE NEK1"/>
    <property type="match status" value="1"/>
</dbReference>
<dbReference type="GO" id="GO:0046872">
    <property type="term" value="F:metal ion binding"/>
    <property type="evidence" value="ECO:0007669"/>
    <property type="project" value="UniProtKB-KW"/>
</dbReference>
<dbReference type="Gene3D" id="3.30.200.20">
    <property type="entry name" value="Phosphorylase Kinase, domain 1"/>
    <property type="match status" value="1"/>
</dbReference>
<dbReference type="InterPro" id="IPR051131">
    <property type="entry name" value="NEK_Ser/Thr_kinase_NIMA"/>
</dbReference>
<evidence type="ECO:0000256" key="4">
    <source>
        <dbReference type="ARBA" id="ARBA00022527"/>
    </source>
</evidence>
<dbReference type="PROSITE" id="PS00107">
    <property type="entry name" value="PROTEIN_KINASE_ATP"/>
    <property type="match status" value="1"/>
</dbReference>
<keyword evidence="5" id="KW-0808">Transferase</keyword>
<evidence type="ECO:0000256" key="14">
    <source>
        <dbReference type="RuleBase" id="RU000304"/>
    </source>
</evidence>
<dbReference type="PROSITE" id="PS50011">
    <property type="entry name" value="PROTEIN_KINASE_DOM"/>
    <property type="match status" value="1"/>
</dbReference>
<feature type="binding site" evidence="13">
    <location>
        <position position="33"/>
    </location>
    <ligand>
        <name>ATP</name>
        <dbReference type="ChEBI" id="CHEBI:30616"/>
    </ligand>
</feature>
<evidence type="ECO:0000256" key="11">
    <source>
        <dbReference type="ARBA" id="ARBA00047899"/>
    </source>
</evidence>
<comment type="similarity">
    <text evidence="2">Belongs to the protein kinase superfamily. NEK Ser/Thr protein kinase family. NIMA subfamily.</text>
</comment>
<dbReference type="GO" id="GO:0004674">
    <property type="term" value="F:protein serine/threonine kinase activity"/>
    <property type="evidence" value="ECO:0007669"/>
    <property type="project" value="UniProtKB-KW"/>
</dbReference>
<dbReference type="Ensembl" id="ENSEBUT00000024565.1">
    <property type="protein sequence ID" value="ENSEBUP00000023989.1"/>
    <property type="gene ID" value="ENSEBUG00000014783.1"/>
</dbReference>
<organism evidence="17 18">
    <name type="scientific">Eptatretus burgeri</name>
    <name type="common">Inshore hagfish</name>
    <dbReference type="NCBI Taxonomy" id="7764"/>
    <lineage>
        <taxon>Eukaryota</taxon>
        <taxon>Metazoa</taxon>
        <taxon>Chordata</taxon>
        <taxon>Craniata</taxon>
        <taxon>Vertebrata</taxon>
        <taxon>Cyclostomata</taxon>
        <taxon>Myxini</taxon>
        <taxon>Myxiniformes</taxon>
        <taxon>Myxinidae</taxon>
        <taxon>Eptatretinae</taxon>
        <taxon>Eptatretus</taxon>
    </lineage>
</organism>
<keyword evidence="7 13" id="KW-0547">Nucleotide-binding</keyword>
<dbReference type="Proteomes" id="UP000694388">
    <property type="component" value="Unplaced"/>
</dbReference>
<evidence type="ECO:0000256" key="10">
    <source>
        <dbReference type="ARBA" id="ARBA00022842"/>
    </source>
</evidence>
<dbReference type="EC" id="2.7.11.1" evidence="3"/>
<dbReference type="FunFam" id="3.30.200.20:FF:000097">
    <property type="entry name" value="Probable serine/threonine-protein kinase nek1"/>
    <property type="match status" value="1"/>
</dbReference>
<protein>
    <recommendedName>
        <fullName evidence="3">non-specific serine/threonine protein kinase</fullName>
        <ecNumber evidence="3">2.7.11.1</ecNumber>
    </recommendedName>
</protein>
<dbReference type="InterPro" id="IPR017441">
    <property type="entry name" value="Protein_kinase_ATP_BS"/>
</dbReference>
<reference evidence="17" key="2">
    <citation type="submission" date="2025-09" db="UniProtKB">
        <authorList>
            <consortium name="Ensembl"/>
        </authorList>
    </citation>
    <scope>IDENTIFICATION</scope>
</reference>
<dbReference type="CDD" id="cd08215">
    <property type="entry name" value="STKc_Nek"/>
    <property type="match status" value="1"/>
</dbReference>
<dbReference type="AlphaFoldDB" id="A0A8C4R2G7"/>
<evidence type="ECO:0000256" key="12">
    <source>
        <dbReference type="ARBA" id="ARBA00048679"/>
    </source>
</evidence>
<proteinExistence type="inferred from homology"/>
<keyword evidence="9 13" id="KW-0067">ATP-binding</keyword>
<evidence type="ECO:0000256" key="9">
    <source>
        <dbReference type="ARBA" id="ARBA00022840"/>
    </source>
</evidence>
<evidence type="ECO:0000313" key="17">
    <source>
        <dbReference type="Ensembl" id="ENSEBUP00000023989.1"/>
    </source>
</evidence>
<keyword evidence="4 14" id="KW-0723">Serine/threonine-protein kinase</keyword>
<evidence type="ECO:0000256" key="1">
    <source>
        <dbReference type="ARBA" id="ARBA00001946"/>
    </source>
</evidence>
<keyword evidence="10" id="KW-0460">Magnesium</keyword>
<evidence type="ECO:0000256" key="5">
    <source>
        <dbReference type="ARBA" id="ARBA00022679"/>
    </source>
</evidence>
<evidence type="ECO:0000256" key="6">
    <source>
        <dbReference type="ARBA" id="ARBA00022723"/>
    </source>
</evidence>
<dbReference type="OMA" id="HTHTQEP"/>
<evidence type="ECO:0000256" key="8">
    <source>
        <dbReference type="ARBA" id="ARBA00022777"/>
    </source>
</evidence>
<evidence type="ECO:0000259" key="16">
    <source>
        <dbReference type="PROSITE" id="PS50011"/>
    </source>
</evidence>
<dbReference type="InterPro" id="IPR011009">
    <property type="entry name" value="Kinase-like_dom_sf"/>
</dbReference>
<comment type="catalytic activity">
    <reaction evidence="12">
        <text>L-seryl-[protein] + ATP = O-phospho-L-seryl-[protein] + ADP + H(+)</text>
        <dbReference type="Rhea" id="RHEA:17989"/>
        <dbReference type="Rhea" id="RHEA-COMP:9863"/>
        <dbReference type="Rhea" id="RHEA-COMP:11604"/>
        <dbReference type="ChEBI" id="CHEBI:15378"/>
        <dbReference type="ChEBI" id="CHEBI:29999"/>
        <dbReference type="ChEBI" id="CHEBI:30616"/>
        <dbReference type="ChEBI" id="CHEBI:83421"/>
        <dbReference type="ChEBI" id="CHEBI:456216"/>
        <dbReference type="EC" id="2.7.11.1"/>
    </reaction>
</comment>
<evidence type="ECO:0000313" key="18">
    <source>
        <dbReference type="Proteomes" id="UP000694388"/>
    </source>
</evidence>
<name>A0A8C4R2G7_EPTBU</name>
<comment type="cofactor">
    <cofactor evidence="1">
        <name>Mg(2+)</name>
        <dbReference type="ChEBI" id="CHEBI:18420"/>
    </cofactor>
</comment>
<dbReference type="GeneTree" id="ENSGT00940000160136"/>
<dbReference type="PROSITE" id="PS00108">
    <property type="entry name" value="PROTEIN_KINASE_ST"/>
    <property type="match status" value="1"/>
</dbReference>
<evidence type="ECO:0000256" key="2">
    <source>
        <dbReference type="ARBA" id="ARBA00010886"/>
    </source>
</evidence>
<reference evidence="17" key="1">
    <citation type="submission" date="2025-08" db="UniProtKB">
        <authorList>
            <consortium name="Ensembl"/>
        </authorList>
    </citation>
    <scope>IDENTIFICATION</scope>
</reference>
<dbReference type="InterPro" id="IPR008271">
    <property type="entry name" value="Ser/Thr_kinase_AS"/>
</dbReference>
<comment type="catalytic activity">
    <reaction evidence="11">
        <text>L-threonyl-[protein] + ATP = O-phospho-L-threonyl-[protein] + ADP + H(+)</text>
        <dbReference type="Rhea" id="RHEA:46608"/>
        <dbReference type="Rhea" id="RHEA-COMP:11060"/>
        <dbReference type="Rhea" id="RHEA-COMP:11605"/>
        <dbReference type="ChEBI" id="CHEBI:15378"/>
        <dbReference type="ChEBI" id="CHEBI:30013"/>
        <dbReference type="ChEBI" id="CHEBI:30616"/>
        <dbReference type="ChEBI" id="CHEBI:61977"/>
        <dbReference type="ChEBI" id="CHEBI:456216"/>
        <dbReference type="EC" id="2.7.11.1"/>
    </reaction>
</comment>
<dbReference type="FunFam" id="1.10.510.10:FF:000172">
    <property type="entry name" value="serine/threonine-protein kinase Nek1 isoform X1"/>
    <property type="match status" value="1"/>
</dbReference>
<dbReference type="SUPFAM" id="SSF56112">
    <property type="entry name" value="Protein kinase-like (PK-like)"/>
    <property type="match status" value="1"/>
</dbReference>
<feature type="domain" description="Protein kinase" evidence="16">
    <location>
        <begin position="4"/>
        <end position="257"/>
    </location>
</feature>
<evidence type="ECO:0000256" key="7">
    <source>
        <dbReference type="ARBA" id="ARBA00022741"/>
    </source>
</evidence>